<name>A0A8W8L898_MAGGI</name>
<dbReference type="InterPro" id="IPR025714">
    <property type="entry name" value="Methyltranfer_dom"/>
</dbReference>
<dbReference type="Gene3D" id="2.60.120.920">
    <property type="match status" value="1"/>
</dbReference>
<dbReference type="AlphaFoldDB" id="A0A8W8L898"/>
<sequence>MLLLAPCQFVLQLYSTRIFRMNRRPYMWLKAVVGIGVVLLLAYKYRGVRTFQKVYVVENKNEQSGHPPYSVDNFNNHKTNLNTHNNEVSKTKTDSKTFKPNPDHNCIATIPEKYITNGEQPVLIPDDQELTSLPDNVVGCLYHRYVTTLQYFCGYKERIGQIPRNGWYICADPSFVPSSKNCVVFSSNKKFNDNIFLSDIKARYNCRTFTTPLSQSDSLQSWITKNNVGNTVIDVLTLSISTYTELEVIDKMVEEKSIGKVKQLLLELHFDPSVTKKKDYIKLLKRLQILFQAGLRIIWYDRVFQCVGVNKFNKCYAIYFVQRSLEDKEHIFKEMILPSEDEIRKLPTQELQDLYFRYLMTTQFLCKQIVRIGKVLDGGWDVCHDMMLKIDRNPCIVYSFGINNDFSFDDDMANTYNCNLHSFDPTMNKKDFKHSEKVWFYNRGIGDTYKKFRSGYVAPLDKIRKDLKHDKVPIAVMKGDTEEAEWPSTLQMLRTNQLADVSQFYLEFHSKGTVADHAAQVLVVQFATPENKCPFDPHRRTKDVFTRSKNLMEKTALKLGPISSVSNWRKVFKISKRSMSISDKDCQRFFRAGILTLKHGTALLQNLLDFKLQQMHLSLRELLYLHRHDLFHSWYKNGCCTCPTAKPSYFSGHLIKSQYEDLFELTKTPNRVCQHVKTSLHGICSCRYEVRKDVHTRSLDIPVSSTLLLNLDDFRYDDASIEAIWELRRLRNEIIDLGSEMCLIEEKFQLFWNRLVSSVGSIAALTSADSQDQTTEQIRSLRDDPLHLYSAMTVVRTISHGNQRELSFLQDLQDVMGMQSNKRQGEVLAMLELGLELFSSTLSQSNLALKELQNCKFLLYGGNFTGLAKNLSSPWMKKLLKARLQVHEQTEIWREMLWSSDPLKSKVSQTLSFKSCGENVKLSNDRRCAAWNFIESDGVTFSNRPMDHLEQVTLDVTGSGEVAIGAIESDPVVQSRRLSSFSTCPDLKTAVIVKTYDSSYQVKISRDSDLLIVFCDDQRYVMEVDQKKKPWLVFNLRFGDLQIELESEAHFPMKFHETMGTNVQSVGGTKRLLRLKHVNLRSTCRLSRRLRNGEEVLLNVCQEKPVDVRTIPCYLSLGISADGLQNGSLHEDQPFISASRSWLFRKRYDQSLCSGKVRISVTRRGVLKLVCPQGMTETVQLSNTEQKMGVAVVFELFRTELDIVSYKIRG</sequence>
<dbReference type="InterPro" id="IPR006573">
    <property type="entry name" value="NHR_dom"/>
</dbReference>
<accession>A0A8W8L898</accession>
<protein>
    <submittedName>
        <fullName evidence="4">Uncharacterized protein</fullName>
    </submittedName>
</protein>
<dbReference type="PANTHER" id="PTHR32026">
    <property type="entry name" value="METHYLTRANSFERASE-LIKE PROTEIN 24"/>
    <property type="match status" value="1"/>
</dbReference>
<dbReference type="Proteomes" id="UP000005408">
    <property type="component" value="Unassembled WGS sequence"/>
</dbReference>
<keyword evidence="1" id="KW-0812">Transmembrane</keyword>
<keyword evidence="1" id="KW-0472">Membrane</keyword>
<evidence type="ECO:0000256" key="1">
    <source>
        <dbReference type="SAM" id="Phobius"/>
    </source>
</evidence>
<reference evidence="4" key="1">
    <citation type="submission" date="2022-08" db="UniProtKB">
        <authorList>
            <consortium name="EnsemblMetazoa"/>
        </authorList>
    </citation>
    <scope>IDENTIFICATION</scope>
    <source>
        <strain evidence="4">05x7-T-G4-1.051#20</strain>
    </source>
</reference>
<dbReference type="InterPro" id="IPR026913">
    <property type="entry name" value="METTL24"/>
</dbReference>
<dbReference type="Pfam" id="PF07177">
    <property type="entry name" value="Neuralized"/>
    <property type="match status" value="1"/>
</dbReference>
<keyword evidence="5" id="KW-1185">Reference proteome</keyword>
<keyword evidence="1" id="KW-1133">Transmembrane helix</keyword>
<feature type="domain" description="NHR" evidence="2">
    <location>
        <begin position="914"/>
        <end position="1036"/>
    </location>
</feature>
<evidence type="ECO:0000313" key="4">
    <source>
        <dbReference type="EnsemblMetazoa" id="G27122.9:cds"/>
    </source>
</evidence>
<feature type="transmembrane region" description="Helical" evidence="1">
    <location>
        <begin position="25"/>
        <end position="43"/>
    </location>
</feature>
<dbReference type="PANTHER" id="PTHR32026:SF10">
    <property type="entry name" value="METHYLTRANSFERASE-LIKE PROTEIN 24-RELATED"/>
    <property type="match status" value="1"/>
</dbReference>
<evidence type="ECO:0000313" key="5">
    <source>
        <dbReference type="Proteomes" id="UP000005408"/>
    </source>
</evidence>
<dbReference type="InterPro" id="IPR043136">
    <property type="entry name" value="B30.2/SPRY_sf"/>
</dbReference>
<proteinExistence type="predicted"/>
<evidence type="ECO:0000259" key="3">
    <source>
        <dbReference type="Pfam" id="PF13383"/>
    </source>
</evidence>
<organism evidence="4 5">
    <name type="scientific">Magallana gigas</name>
    <name type="common">Pacific oyster</name>
    <name type="synonym">Crassostrea gigas</name>
    <dbReference type="NCBI Taxonomy" id="29159"/>
    <lineage>
        <taxon>Eukaryota</taxon>
        <taxon>Metazoa</taxon>
        <taxon>Spiralia</taxon>
        <taxon>Lophotrochozoa</taxon>
        <taxon>Mollusca</taxon>
        <taxon>Bivalvia</taxon>
        <taxon>Autobranchia</taxon>
        <taxon>Pteriomorphia</taxon>
        <taxon>Ostreida</taxon>
        <taxon>Ostreoidea</taxon>
        <taxon>Ostreidae</taxon>
        <taxon>Magallana</taxon>
    </lineage>
</organism>
<dbReference type="EnsemblMetazoa" id="G27122.9">
    <property type="protein sequence ID" value="G27122.9:cds"/>
    <property type="gene ID" value="G27122"/>
</dbReference>
<evidence type="ECO:0000259" key="2">
    <source>
        <dbReference type="Pfam" id="PF07177"/>
    </source>
</evidence>
<dbReference type="Pfam" id="PF13383">
    <property type="entry name" value="Methyltransf_22"/>
    <property type="match status" value="1"/>
</dbReference>
<feature type="domain" description="Methyltransferase" evidence="3">
    <location>
        <begin position="349"/>
        <end position="511"/>
    </location>
</feature>